<reference evidence="2" key="1">
    <citation type="submission" date="2023-03" db="EMBL/GenBank/DDBJ databases">
        <title>Massive genome expansion in bonnet fungi (Mycena s.s.) driven by repeated elements and novel gene families across ecological guilds.</title>
        <authorList>
            <consortium name="Lawrence Berkeley National Laboratory"/>
            <person name="Harder C.B."/>
            <person name="Miyauchi S."/>
            <person name="Viragh M."/>
            <person name="Kuo A."/>
            <person name="Thoen E."/>
            <person name="Andreopoulos B."/>
            <person name="Lu D."/>
            <person name="Skrede I."/>
            <person name="Drula E."/>
            <person name="Henrissat B."/>
            <person name="Morin E."/>
            <person name="Kohler A."/>
            <person name="Barry K."/>
            <person name="LaButti K."/>
            <person name="Morin E."/>
            <person name="Salamov A."/>
            <person name="Lipzen A."/>
            <person name="Mereny Z."/>
            <person name="Hegedus B."/>
            <person name="Baldrian P."/>
            <person name="Stursova M."/>
            <person name="Weitz H."/>
            <person name="Taylor A."/>
            <person name="Grigoriev I.V."/>
            <person name="Nagy L.G."/>
            <person name="Martin F."/>
            <person name="Kauserud H."/>
        </authorList>
    </citation>
    <scope>NUCLEOTIDE SEQUENCE</scope>
    <source>
        <strain evidence="2">9284</strain>
    </source>
</reference>
<keyword evidence="3" id="KW-1185">Reference proteome</keyword>
<dbReference type="Proteomes" id="UP001221142">
    <property type="component" value="Unassembled WGS sequence"/>
</dbReference>
<proteinExistence type="predicted"/>
<comment type="caution">
    <text evidence="2">The sequence shown here is derived from an EMBL/GenBank/DDBJ whole genome shotgun (WGS) entry which is preliminary data.</text>
</comment>
<dbReference type="EMBL" id="JARKIF010000005">
    <property type="protein sequence ID" value="KAJ7639062.1"/>
    <property type="molecule type" value="Genomic_DNA"/>
</dbReference>
<feature type="chain" id="PRO_5042248792" evidence="1">
    <location>
        <begin position="26"/>
        <end position="103"/>
    </location>
</feature>
<keyword evidence="1" id="KW-0732">Signal</keyword>
<feature type="signal peptide" evidence="1">
    <location>
        <begin position="1"/>
        <end position="25"/>
    </location>
</feature>
<gene>
    <name evidence="2" type="ORF">FB45DRAFT_904617</name>
</gene>
<dbReference type="AlphaFoldDB" id="A0AAD7FV89"/>
<evidence type="ECO:0000256" key="1">
    <source>
        <dbReference type="SAM" id="SignalP"/>
    </source>
</evidence>
<sequence length="103" mass="11688">MRLQELRKNRPIHWLALFTLLPCLPDNLNNQGTQMPQSCCPLCRRILGKHKGIAAIRRAVYFGSGKSMLDQSLGRNGDSIFALDFVGSRLPKLEGFQERSEME</sequence>
<accession>A0AAD7FV89</accession>
<name>A0AAD7FV89_9AGAR</name>
<evidence type="ECO:0000313" key="2">
    <source>
        <dbReference type="EMBL" id="KAJ7639062.1"/>
    </source>
</evidence>
<protein>
    <submittedName>
        <fullName evidence="2">Uncharacterized protein</fullName>
    </submittedName>
</protein>
<evidence type="ECO:0000313" key="3">
    <source>
        <dbReference type="Proteomes" id="UP001221142"/>
    </source>
</evidence>
<organism evidence="2 3">
    <name type="scientific">Roridomyces roridus</name>
    <dbReference type="NCBI Taxonomy" id="1738132"/>
    <lineage>
        <taxon>Eukaryota</taxon>
        <taxon>Fungi</taxon>
        <taxon>Dikarya</taxon>
        <taxon>Basidiomycota</taxon>
        <taxon>Agaricomycotina</taxon>
        <taxon>Agaricomycetes</taxon>
        <taxon>Agaricomycetidae</taxon>
        <taxon>Agaricales</taxon>
        <taxon>Marasmiineae</taxon>
        <taxon>Mycenaceae</taxon>
        <taxon>Roridomyces</taxon>
    </lineage>
</organism>